<dbReference type="GO" id="GO:0043024">
    <property type="term" value="F:ribosomal small subunit binding"/>
    <property type="evidence" value="ECO:0007669"/>
    <property type="project" value="TreeGrafter"/>
</dbReference>
<dbReference type="GO" id="GO:0005525">
    <property type="term" value="F:GTP binding"/>
    <property type="evidence" value="ECO:0007669"/>
    <property type="project" value="InterPro"/>
</dbReference>
<gene>
    <name evidence="3" type="ORF">GCM10025875_19130</name>
</gene>
<dbReference type="Pfam" id="PF01926">
    <property type="entry name" value="MMR_HSR1"/>
    <property type="match status" value="1"/>
</dbReference>
<dbReference type="RefSeq" id="WP_284250656.1">
    <property type="nucleotide sequence ID" value="NZ_BSUM01000001.1"/>
</dbReference>
<keyword evidence="4" id="KW-1185">Reference proteome</keyword>
<dbReference type="InterPro" id="IPR027417">
    <property type="entry name" value="P-loop_NTPase"/>
</dbReference>
<organism evidence="3 4">
    <name type="scientific">Litorihabitans aurantiacus</name>
    <dbReference type="NCBI Taxonomy" id="1930061"/>
    <lineage>
        <taxon>Bacteria</taxon>
        <taxon>Bacillati</taxon>
        <taxon>Actinomycetota</taxon>
        <taxon>Actinomycetes</taxon>
        <taxon>Micrococcales</taxon>
        <taxon>Beutenbergiaceae</taxon>
        <taxon>Litorihabitans</taxon>
    </lineage>
</organism>
<comment type="caution">
    <text evidence="3">The sequence shown here is derived from an EMBL/GenBank/DDBJ whole genome shotgun (WGS) entry which is preliminary data.</text>
</comment>
<dbReference type="GO" id="GO:0005829">
    <property type="term" value="C:cytosol"/>
    <property type="evidence" value="ECO:0007669"/>
    <property type="project" value="TreeGrafter"/>
</dbReference>
<dbReference type="GO" id="GO:0019843">
    <property type="term" value="F:rRNA binding"/>
    <property type="evidence" value="ECO:0007669"/>
    <property type="project" value="TreeGrafter"/>
</dbReference>
<dbReference type="Gene3D" id="3.40.50.300">
    <property type="entry name" value="P-loop containing nucleotide triphosphate hydrolases"/>
    <property type="match status" value="1"/>
</dbReference>
<dbReference type="InterPro" id="IPR006073">
    <property type="entry name" value="GTP-bd"/>
</dbReference>
<evidence type="ECO:0000313" key="3">
    <source>
        <dbReference type="EMBL" id="GMA31921.1"/>
    </source>
</evidence>
<dbReference type="AlphaFoldDB" id="A0AA37XES4"/>
<dbReference type="EMBL" id="BSUM01000001">
    <property type="protein sequence ID" value="GMA31921.1"/>
    <property type="molecule type" value="Genomic_DNA"/>
</dbReference>
<evidence type="ECO:0000259" key="2">
    <source>
        <dbReference type="Pfam" id="PF01926"/>
    </source>
</evidence>
<feature type="domain" description="G" evidence="2">
    <location>
        <begin position="73"/>
        <end position="212"/>
    </location>
</feature>
<dbReference type="PANTHER" id="PTHR42698:SF1">
    <property type="entry name" value="GTPASE ERA, MITOCHONDRIAL"/>
    <property type="match status" value="1"/>
</dbReference>
<dbReference type="GO" id="GO:0000028">
    <property type="term" value="P:ribosomal small subunit assembly"/>
    <property type="evidence" value="ECO:0007669"/>
    <property type="project" value="TreeGrafter"/>
</dbReference>
<reference evidence="3" key="2">
    <citation type="submission" date="2023-02" db="EMBL/GenBank/DDBJ databases">
        <authorList>
            <person name="Sun Q."/>
            <person name="Mori K."/>
        </authorList>
    </citation>
    <scope>NUCLEOTIDE SEQUENCE</scope>
    <source>
        <strain evidence="3">NBRC 112290</strain>
    </source>
</reference>
<dbReference type="SUPFAM" id="SSF52540">
    <property type="entry name" value="P-loop containing nucleoside triphosphate hydrolases"/>
    <property type="match status" value="1"/>
</dbReference>
<sequence>MTDDATDTTDGRTRAAHAARDDAGSPEAARLRELHDLVDHLAPRLPVEVLTSARETLDVLGSRIDRGIEHTVVALVGGTGSGKSSLFNAISGLDVADVGARRPTTAVPTGAVWGSRASTLLDHLEVPTDRRYRGEQALAGPVPGSLDGVVLLDVPDHDSIAQGHRRHVDRLVPLVDLLVWVLDPQKYADQRLHGDYLAALAGRQEAMVVVLNQVDTLTESGRDQLRLDIARLLVGEGLGEVEILLVSARTGEGVPTLRETLRRTGERSSAGRVAVRAQLVSLTQDLAAAIGTGAVPDVEDAAAVGRLADVLGTEAVADALAAAHRGEGGAVTGVRTPSRARVDAVRSAWVEELTAGLPAAWRSAVDAAVPGAGAISGDAVAALAEIAAAPPPTPGLLARLRRGRLERAGDEAAAAYRTAATAALAPVVARTLAPARAELAALASARATLGADTR</sequence>
<evidence type="ECO:0000313" key="4">
    <source>
        <dbReference type="Proteomes" id="UP001157161"/>
    </source>
</evidence>
<dbReference type="PANTHER" id="PTHR42698">
    <property type="entry name" value="GTPASE ERA"/>
    <property type="match status" value="1"/>
</dbReference>
<reference evidence="3" key="1">
    <citation type="journal article" date="2014" name="Int. J. Syst. Evol. Microbiol.">
        <title>Complete genome sequence of Corynebacterium casei LMG S-19264T (=DSM 44701T), isolated from a smear-ripened cheese.</title>
        <authorList>
            <consortium name="US DOE Joint Genome Institute (JGI-PGF)"/>
            <person name="Walter F."/>
            <person name="Albersmeier A."/>
            <person name="Kalinowski J."/>
            <person name="Ruckert C."/>
        </authorList>
    </citation>
    <scope>NUCLEOTIDE SEQUENCE</scope>
    <source>
        <strain evidence="3">NBRC 112290</strain>
    </source>
</reference>
<accession>A0AA37XES4</accession>
<dbReference type="InterPro" id="IPR005662">
    <property type="entry name" value="GTPase_Era-like"/>
</dbReference>
<evidence type="ECO:0000256" key="1">
    <source>
        <dbReference type="SAM" id="MobiDB-lite"/>
    </source>
</evidence>
<protein>
    <recommendedName>
        <fullName evidence="2">G domain-containing protein</fullName>
    </recommendedName>
</protein>
<feature type="compositionally biased region" description="Basic and acidic residues" evidence="1">
    <location>
        <begin position="9"/>
        <end position="26"/>
    </location>
</feature>
<feature type="region of interest" description="Disordered" evidence="1">
    <location>
        <begin position="1"/>
        <end position="26"/>
    </location>
</feature>
<dbReference type="Proteomes" id="UP001157161">
    <property type="component" value="Unassembled WGS sequence"/>
</dbReference>
<name>A0AA37XES4_9MICO</name>
<proteinExistence type="predicted"/>